<dbReference type="GO" id="GO:0005737">
    <property type="term" value="C:cytoplasm"/>
    <property type="evidence" value="ECO:0007669"/>
    <property type="project" value="UniProtKB-SubCell"/>
</dbReference>
<dbReference type="EMBL" id="QSRJ01000014">
    <property type="protein sequence ID" value="RGL07560.1"/>
    <property type="molecule type" value="Genomic_DNA"/>
</dbReference>
<dbReference type="InterPro" id="IPR009000">
    <property type="entry name" value="Transl_B-barrel_sf"/>
</dbReference>
<comment type="subcellular location">
    <subcellularLocation>
        <location evidence="5">Cytoplasm</location>
    </subcellularLocation>
</comment>
<keyword evidence="1 5" id="KW-0963">Cytoplasm</keyword>
<dbReference type="InterPro" id="IPR002676">
    <property type="entry name" value="RimM_N"/>
</dbReference>
<evidence type="ECO:0000259" key="7">
    <source>
        <dbReference type="Pfam" id="PF24986"/>
    </source>
</evidence>
<evidence type="ECO:0000256" key="2">
    <source>
        <dbReference type="ARBA" id="ARBA00022517"/>
    </source>
</evidence>
<comment type="function">
    <text evidence="5">An accessory protein needed during the final step in the assembly of 30S ribosomal subunit, possibly for assembly of the head region. Essential for efficient processing of 16S rRNA. May be needed both before and after RbfA during the maturation of 16S rRNA. It has affinity for free ribosomal 30S subunits but not for 70S ribosomes.</text>
</comment>
<comment type="caution">
    <text evidence="8">The sequence shown here is derived from an EMBL/GenBank/DDBJ whole genome shotgun (WGS) entry which is preliminary data.</text>
</comment>
<comment type="subunit">
    <text evidence="5">Binds ribosomal protein uS19.</text>
</comment>
<evidence type="ECO:0000256" key="3">
    <source>
        <dbReference type="ARBA" id="ARBA00022552"/>
    </source>
</evidence>
<evidence type="ECO:0000256" key="1">
    <source>
        <dbReference type="ARBA" id="ARBA00022490"/>
    </source>
</evidence>
<evidence type="ECO:0000313" key="9">
    <source>
        <dbReference type="Proteomes" id="UP000260943"/>
    </source>
</evidence>
<reference evidence="8 9" key="1">
    <citation type="submission" date="2018-08" db="EMBL/GenBank/DDBJ databases">
        <title>A genome reference for cultivated species of the human gut microbiota.</title>
        <authorList>
            <person name="Zou Y."/>
            <person name="Xue W."/>
            <person name="Luo G."/>
        </authorList>
    </citation>
    <scope>NUCLEOTIDE SEQUENCE [LARGE SCALE GENOMIC DNA]</scope>
    <source>
        <strain evidence="8 9">TF08-14</strain>
    </source>
</reference>
<dbReference type="PANTHER" id="PTHR33692:SF1">
    <property type="entry name" value="RIBOSOME MATURATION FACTOR RIMM"/>
    <property type="match status" value="1"/>
</dbReference>
<comment type="domain">
    <text evidence="5">The PRC barrel domain binds ribosomal protein uS19.</text>
</comment>
<gene>
    <name evidence="5 8" type="primary">rimM</name>
    <name evidence="8" type="ORF">DXC81_09970</name>
</gene>
<comment type="similarity">
    <text evidence="5">Belongs to the RimM family.</text>
</comment>
<dbReference type="SUPFAM" id="SSF50346">
    <property type="entry name" value="PRC-barrel domain"/>
    <property type="match status" value="1"/>
</dbReference>
<dbReference type="InterPro" id="IPR011961">
    <property type="entry name" value="RimM"/>
</dbReference>
<feature type="domain" description="Ribosome maturation factor RimM PRC barrel" evidence="7">
    <location>
        <begin position="102"/>
        <end position="154"/>
    </location>
</feature>
<keyword evidence="3 5" id="KW-0698">rRNA processing</keyword>
<name>A0A3E4QP58_9ACTN</name>
<accession>A0A3E4QP58</accession>
<keyword evidence="4 5" id="KW-0143">Chaperone</keyword>
<evidence type="ECO:0000256" key="5">
    <source>
        <dbReference type="HAMAP-Rule" id="MF_00014"/>
    </source>
</evidence>
<evidence type="ECO:0000259" key="6">
    <source>
        <dbReference type="Pfam" id="PF01782"/>
    </source>
</evidence>
<evidence type="ECO:0000313" key="8">
    <source>
        <dbReference type="EMBL" id="RGL07560.1"/>
    </source>
</evidence>
<dbReference type="Pfam" id="PF01782">
    <property type="entry name" value="RimM"/>
    <property type="match status" value="1"/>
</dbReference>
<dbReference type="InterPro" id="IPR056792">
    <property type="entry name" value="PRC_RimM"/>
</dbReference>
<dbReference type="Proteomes" id="UP000260943">
    <property type="component" value="Unassembled WGS sequence"/>
</dbReference>
<dbReference type="Pfam" id="PF24986">
    <property type="entry name" value="PRC_RimM"/>
    <property type="match status" value="1"/>
</dbReference>
<proteinExistence type="inferred from homology"/>
<dbReference type="NCBIfam" id="TIGR02273">
    <property type="entry name" value="16S_RimM"/>
    <property type="match status" value="1"/>
</dbReference>
<dbReference type="InterPro" id="IPR011033">
    <property type="entry name" value="PRC_barrel-like_sf"/>
</dbReference>
<dbReference type="RefSeq" id="WP_117680254.1">
    <property type="nucleotide sequence ID" value="NZ_QSRJ01000014.1"/>
</dbReference>
<dbReference type="SUPFAM" id="SSF50447">
    <property type="entry name" value="Translation proteins"/>
    <property type="match status" value="1"/>
</dbReference>
<sequence>MSSQYRNIARVLKAHGSKGEVTVAPLRGLPLLVEPGMEVALTPPALDRDRFVTVDAVSDDGDTARVLFSCSSSIDDAEALQGCFILAHDEDIELDELTAAYEDLIDREVIDRHRGSLGRIVEVMETPANDVWVIDGGPYGEVLIPVVPHVVSAIPQDGPILVQIMDGLINE</sequence>
<organism evidence="8 9">
    <name type="scientific">Collinsella tanakaei</name>
    <dbReference type="NCBI Taxonomy" id="626935"/>
    <lineage>
        <taxon>Bacteria</taxon>
        <taxon>Bacillati</taxon>
        <taxon>Actinomycetota</taxon>
        <taxon>Coriobacteriia</taxon>
        <taxon>Coriobacteriales</taxon>
        <taxon>Coriobacteriaceae</taxon>
        <taxon>Collinsella</taxon>
    </lineage>
</organism>
<dbReference type="Gene3D" id="2.40.30.60">
    <property type="entry name" value="RimM"/>
    <property type="match status" value="1"/>
</dbReference>
<keyword evidence="2 5" id="KW-0690">Ribosome biogenesis</keyword>
<dbReference type="GO" id="GO:0042274">
    <property type="term" value="P:ribosomal small subunit biogenesis"/>
    <property type="evidence" value="ECO:0007669"/>
    <property type="project" value="UniProtKB-UniRule"/>
</dbReference>
<protein>
    <recommendedName>
        <fullName evidence="5">Ribosome maturation factor RimM</fullName>
    </recommendedName>
</protein>
<evidence type="ECO:0000256" key="4">
    <source>
        <dbReference type="ARBA" id="ARBA00023186"/>
    </source>
</evidence>
<dbReference type="AlphaFoldDB" id="A0A3E4QP58"/>
<dbReference type="GO" id="GO:0043022">
    <property type="term" value="F:ribosome binding"/>
    <property type="evidence" value="ECO:0007669"/>
    <property type="project" value="InterPro"/>
</dbReference>
<dbReference type="GO" id="GO:0006364">
    <property type="term" value="P:rRNA processing"/>
    <property type="evidence" value="ECO:0007669"/>
    <property type="project" value="UniProtKB-UniRule"/>
</dbReference>
<dbReference type="GO" id="GO:0005840">
    <property type="term" value="C:ribosome"/>
    <property type="evidence" value="ECO:0007669"/>
    <property type="project" value="InterPro"/>
</dbReference>
<dbReference type="Gene3D" id="2.30.30.240">
    <property type="entry name" value="PRC-barrel domain"/>
    <property type="match status" value="1"/>
</dbReference>
<dbReference type="PANTHER" id="PTHR33692">
    <property type="entry name" value="RIBOSOME MATURATION FACTOR RIMM"/>
    <property type="match status" value="1"/>
</dbReference>
<dbReference type="HAMAP" id="MF_00014">
    <property type="entry name" value="Ribosome_mat_RimM"/>
    <property type="match status" value="1"/>
</dbReference>
<dbReference type="InterPro" id="IPR036976">
    <property type="entry name" value="RimM_N_sf"/>
</dbReference>
<feature type="domain" description="RimM N-terminal" evidence="6">
    <location>
        <begin position="8"/>
        <end position="90"/>
    </location>
</feature>